<gene>
    <name evidence="2" type="ORF">FHR34_005633</name>
</gene>
<dbReference type="Gene3D" id="1.10.1200.10">
    <property type="entry name" value="ACP-like"/>
    <property type="match status" value="1"/>
</dbReference>
<keyword evidence="3" id="KW-1185">Reference proteome</keyword>
<evidence type="ECO:0000313" key="3">
    <source>
        <dbReference type="Proteomes" id="UP000540506"/>
    </source>
</evidence>
<accession>A0A7W7VYH0</accession>
<dbReference type="Pfam" id="PF00550">
    <property type="entry name" value="PP-binding"/>
    <property type="match status" value="1"/>
</dbReference>
<name>A0A7W7VYH0_KITKI</name>
<dbReference type="InterPro" id="IPR036736">
    <property type="entry name" value="ACP-like_sf"/>
</dbReference>
<evidence type="ECO:0000313" key="2">
    <source>
        <dbReference type="EMBL" id="MBB4926640.1"/>
    </source>
</evidence>
<dbReference type="RefSeq" id="WP_184940134.1">
    <property type="nucleotide sequence ID" value="NZ_JACHJV010000001.1"/>
</dbReference>
<dbReference type="PROSITE" id="PS50075">
    <property type="entry name" value="CARRIER"/>
    <property type="match status" value="1"/>
</dbReference>
<feature type="domain" description="Carrier" evidence="1">
    <location>
        <begin position="1"/>
        <end position="76"/>
    </location>
</feature>
<dbReference type="Proteomes" id="UP000540506">
    <property type="component" value="Unassembled WGS sequence"/>
</dbReference>
<protein>
    <submittedName>
        <fullName evidence="2">Acyl carrier protein</fullName>
    </submittedName>
</protein>
<dbReference type="EMBL" id="JACHJV010000001">
    <property type="protein sequence ID" value="MBB4926640.1"/>
    <property type="molecule type" value="Genomic_DNA"/>
</dbReference>
<dbReference type="InterPro" id="IPR009081">
    <property type="entry name" value="PP-bd_ACP"/>
</dbReference>
<evidence type="ECO:0000259" key="1">
    <source>
        <dbReference type="PROSITE" id="PS50075"/>
    </source>
</evidence>
<comment type="caution">
    <text evidence="2">The sequence shown here is derived from an EMBL/GenBank/DDBJ whole genome shotgun (WGS) entry which is preliminary data.</text>
</comment>
<dbReference type="SUPFAM" id="SSF47336">
    <property type="entry name" value="ACP-like"/>
    <property type="match status" value="1"/>
</dbReference>
<reference evidence="2 3" key="1">
    <citation type="submission" date="2020-08" db="EMBL/GenBank/DDBJ databases">
        <title>Sequencing the genomes of 1000 actinobacteria strains.</title>
        <authorList>
            <person name="Klenk H.-P."/>
        </authorList>
    </citation>
    <scope>NUCLEOTIDE SEQUENCE [LARGE SCALE GENOMIC DNA]</scope>
    <source>
        <strain evidence="2 3">DSM 41654</strain>
    </source>
</reference>
<proteinExistence type="predicted"/>
<dbReference type="AlphaFoldDB" id="A0A7W7VYH0"/>
<organism evidence="2 3">
    <name type="scientific">Kitasatospora kifunensis</name>
    <name type="common">Streptomyces kifunensis</name>
    <dbReference type="NCBI Taxonomy" id="58351"/>
    <lineage>
        <taxon>Bacteria</taxon>
        <taxon>Bacillati</taxon>
        <taxon>Actinomycetota</taxon>
        <taxon>Actinomycetes</taxon>
        <taxon>Kitasatosporales</taxon>
        <taxon>Streptomycetaceae</taxon>
        <taxon>Kitasatospora</taxon>
    </lineage>
</organism>
<sequence>MDTVHQHLVTLLTEKFDVPAAEIRPQATPADLDLDSLARVELLVTLQEHWGVTFPDEDTAAELTIAELADHVAGLLRRQSSERPAEVDGAAEGGVAW</sequence>